<evidence type="ECO:0000313" key="3">
    <source>
        <dbReference type="EMBL" id="MFC5395341.1"/>
    </source>
</evidence>
<dbReference type="InterPro" id="IPR043129">
    <property type="entry name" value="ATPase_NBD"/>
</dbReference>
<feature type="region of interest" description="Disordered" evidence="2">
    <location>
        <begin position="344"/>
        <end position="371"/>
    </location>
</feature>
<feature type="compositionally biased region" description="Basic and acidic residues" evidence="2">
    <location>
        <begin position="354"/>
        <end position="371"/>
    </location>
</feature>
<evidence type="ECO:0000256" key="1">
    <source>
        <dbReference type="ARBA" id="ARBA00006479"/>
    </source>
</evidence>
<dbReference type="EMBL" id="JBHSLV010000047">
    <property type="protein sequence ID" value="MFC5395341.1"/>
    <property type="molecule type" value="Genomic_DNA"/>
</dbReference>
<comment type="similarity">
    <text evidence="1">Belongs to the ROK (NagC/XylR) family.</text>
</comment>
<evidence type="ECO:0000256" key="2">
    <source>
        <dbReference type="SAM" id="MobiDB-lite"/>
    </source>
</evidence>
<dbReference type="PANTHER" id="PTHR18964:SF149">
    <property type="entry name" value="BIFUNCTIONAL UDP-N-ACETYLGLUCOSAMINE 2-EPIMERASE_N-ACETYLMANNOSAMINE KINASE"/>
    <property type="match status" value="1"/>
</dbReference>
<protein>
    <submittedName>
        <fullName evidence="3">ROK family protein</fullName>
    </submittedName>
</protein>
<dbReference type="Proteomes" id="UP001596104">
    <property type="component" value="Unassembled WGS sequence"/>
</dbReference>
<name>A0ABW0HFF2_9HYPH</name>
<comment type="caution">
    <text evidence="3">The sequence shown here is derived from an EMBL/GenBank/DDBJ whole genome shotgun (WGS) entry which is preliminary data.</text>
</comment>
<evidence type="ECO:0000313" key="4">
    <source>
        <dbReference type="Proteomes" id="UP001596104"/>
    </source>
</evidence>
<proteinExistence type="inferred from homology"/>
<dbReference type="PANTHER" id="PTHR18964">
    <property type="entry name" value="ROK (REPRESSOR, ORF, KINASE) FAMILY"/>
    <property type="match status" value="1"/>
</dbReference>
<sequence length="371" mass="40431">MAVAAASRTNANGPHGAQELPSVIVTSYNLEIRDADGFLGDKASRSAFMDHLAELRSHLAENGEDPLAKAGKTPSKSELDKLLTEGEAREAALVLSAVERFAQSLAFVIRRFLRQKAWSPVERIVVGGGFRQSRIGELAIARAGIILQTEGYTIELVPVRHHPDEAGLVGSAHLAPKWIFEAYDSLVAVDIGGSNIRAGIVELRQDKASDLSKARVWETELWRHADEEPSREQAVKRLGKMLREQIGHAAKEGLRVAPFIGVGCPGLIEPDGAIDRGAQNLPGNWSSSRFNLVESIREMAPEIGEHDTVVTMHNDAVVQGLSELPFMQDVEHWAVLTIGTGLGNASFQNRAKPKGREKDKDKPKNGKDKKD</sequence>
<dbReference type="RefSeq" id="WP_291679175.1">
    <property type="nucleotide sequence ID" value="NZ_JBHSLV010000047.1"/>
</dbReference>
<gene>
    <name evidence="3" type="ORF">ACFPPC_22180</name>
</gene>
<reference evidence="4" key="1">
    <citation type="journal article" date="2019" name="Int. J. Syst. Evol. Microbiol.">
        <title>The Global Catalogue of Microorganisms (GCM) 10K type strain sequencing project: providing services to taxonomists for standard genome sequencing and annotation.</title>
        <authorList>
            <consortium name="The Broad Institute Genomics Platform"/>
            <consortium name="The Broad Institute Genome Sequencing Center for Infectious Disease"/>
            <person name="Wu L."/>
            <person name="Ma J."/>
        </authorList>
    </citation>
    <scope>NUCLEOTIDE SEQUENCE [LARGE SCALE GENOMIC DNA]</scope>
    <source>
        <strain evidence="4">CGMCC 1.16326</strain>
    </source>
</reference>
<dbReference type="SUPFAM" id="SSF53067">
    <property type="entry name" value="Actin-like ATPase domain"/>
    <property type="match status" value="1"/>
</dbReference>
<organism evidence="3 4">
    <name type="scientific">Bosea vestrisii</name>
    <dbReference type="NCBI Taxonomy" id="151416"/>
    <lineage>
        <taxon>Bacteria</taxon>
        <taxon>Pseudomonadati</taxon>
        <taxon>Pseudomonadota</taxon>
        <taxon>Alphaproteobacteria</taxon>
        <taxon>Hyphomicrobiales</taxon>
        <taxon>Boseaceae</taxon>
        <taxon>Bosea</taxon>
    </lineage>
</organism>
<keyword evidence="4" id="KW-1185">Reference proteome</keyword>
<accession>A0ABW0HFF2</accession>
<dbReference type="Gene3D" id="3.30.420.40">
    <property type="match status" value="1"/>
</dbReference>
<dbReference type="InterPro" id="IPR000600">
    <property type="entry name" value="ROK"/>
</dbReference>
<dbReference type="CDD" id="cd23763">
    <property type="entry name" value="ASKHA_ATPase_ROK"/>
    <property type="match status" value="1"/>
</dbReference>